<keyword evidence="2" id="KW-1185">Reference proteome</keyword>
<evidence type="ECO:0000313" key="2">
    <source>
        <dbReference type="Proteomes" id="UP001497482"/>
    </source>
</evidence>
<organism evidence="1 2">
    <name type="scientific">Knipowitschia caucasica</name>
    <name type="common">Caucasian dwarf goby</name>
    <name type="synonym">Pomatoschistus caucasicus</name>
    <dbReference type="NCBI Taxonomy" id="637954"/>
    <lineage>
        <taxon>Eukaryota</taxon>
        <taxon>Metazoa</taxon>
        <taxon>Chordata</taxon>
        <taxon>Craniata</taxon>
        <taxon>Vertebrata</taxon>
        <taxon>Euteleostomi</taxon>
        <taxon>Actinopterygii</taxon>
        <taxon>Neopterygii</taxon>
        <taxon>Teleostei</taxon>
        <taxon>Neoteleostei</taxon>
        <taxon>Acanthomorphata</taxon>
        <taxon>Gobiaria</taxon>
        <taxon>Gobiiformes</taxon>
        <taxon>Gobioidei</taxon>
        <taxon>Gobiidae</taxon>
        <taxon>Gobiinae</taxon>
        <taxon>Knipowitschia</taxon>
    </lineage>
</organism>
<dbReference type="Proteomes" id="UP001497482">
    <property type="component" value="Chromosome 13"/>
</dbReference>
<dbReference type="EMBL" id="OZ035835">
    <property type="protein sequence ID" value="CAL1578660.1"/>
    <property type="molecule type" value="Genomic_DNA"/>
</dbReference>
<dbReference type="AlphaFoldDB" id="A0AAV2JME7"/>
<proteinExistence type="predicted"/>
<sequence length="146" mass="15144">MYSSPPDTSSPPSAPCVTLSSVCTCVLSSPRCTCVLTPRLTCAASHPRCTCGYLSSAAPCTLSPAAPVYLSPPSAPVYDSPPSALGLSPLTTSLPPSATLYSLHLSAHVVRPLPDCTCVHCLPRLHTVYSFRPAATCCTLSSVLHL</sequence>
<evidence type="ECO:0000313" key="1">
    <source>
        <dbReference type="EMBL" id="CAL1578660.1"/>
    </source>
</evidence>
<reference evidence="1 2" key="1">
    <citation type="submission" date="2024-04" db="EMBL/GenBank/DDBJ databases">
        <authorList>
            <person name="Waldvogel A.-M."/>
            <person name="Schoenle A."/>
        </authorList>
    </citation>
    <scope>NUCLEOTIDE SEQUENCE [LARGE SCALE GENOMIC DNA]</scope>
</reference>
<gene>
    <name evidence="1" type="ORF">KC01_LOCUS9782</name>
</gene>
<accession>A0AAV2JME7</accession>
<name>A0AAV2JME7_KNICA</name>
<protein>
    <submittedName>
        <fullName evidence="1">Uncharacterized protein</fullName>
    </submittedName>
</protein>